<dbReference type="InterPro" id="IPR045231">
    <property type="entry name" value="Yip1/4-like"/>
</dbReference>
<accession>A0AAX4P006</accession>
<feature type="transmembrane region" description="Helical" evidence="7">
    <location>
        <begin position="174"/>
        <end position="192"/>
    </location>
</feature>
<feature type="transmembrane region" description="Helical" evidence="7">
    <location>
        <begin position="212"/>
        <end position="229"/>
    </location>
</feature>
<dbReference type="GO" id="GO:0048280">
    <property type="term" value="P:vesicle fusion with Golgi apparatus"/>
    <property type="evidence" value="ECO:0007669"/>
    <property type="project" value="TreeGrafter"/>
</dbReference>
<comment type="subcellular location">
    <subcellularLocation>
        <location evidence="1">Membrane</location>
        <topology evidence="1">Multi-pass membrane protein</topology>
    </subcellularLocation>
</comment>
<feature type="transmembrane region" description="Helical" evidence="7">
    <location>
        <begin position="144"/>
        <end position="167"/>
    </location>
</feature>
<dbReference type="EMBL" id="CP151502">
    <property type="protein sequence ID" value="WZN59710.1"/>
    <property type="molecule type" value="Genomic_DNA"/>
</dbReference>
<comment type="similarity">
    <text evidence="2">Belongs to the YIP1 family.</text>
</comment>
<evidence type="ECO:0000256" key="1">
    <source>
        <dbReference type="ARBA" id="ARBA00004141"/>
    </source>
</evidence>
<keyword evidence="5 7" id="KW-0472">Membrane</keyword>
<evidence type="ECO:0000256" key="4">
    <source>
        <dbReference type="ARBA" id="ARBA00022989"/>
    </source>
</evidence>
<evidence type="ECO:0000256" key="6">
    <source>
        <dbReference type="SAM" id="MobiDB-lite"/>
    </source>
</evidence>
<keyword evidence="9" id="KW-1185">Reference proteome</keyword>
<evidence type="ECO:0000313" key="8">
    <source>
        <dbReference type="EMBL" id="WZN59710.1"/>
    </source>
</evidence>
<feature type="transmembrane region" description="Helical" evidence="7">
    <location>
        <begin position="114"/>
        <end position="138"/>
    </location>
</feature>
<evidence type="ECO:0000256" key="5">
    <source>
        <dbReference type="ARBA" id="ARBA00023136"/>
    </source>
</evidence>
<dbReference type="GO" id="GO:0006888">
    <property type="term" value="P:endoplasmic reticulum to Golgi vesicle-mediated transport"/>
    <property type="evidence" value="ECO:0007669"/>
    <property type="project" value="InterPro"/>
</dbReference>
<keyword evidence="3 7" id="KW-0812">Transmembrane</keyword>
<dbReference type="GO" id="GO:0005802">
    <property type="term" value="C:trans-Golgi network"/>
    <property type="evidence" value="ECO:0007669"/>
    <property type="project" value="TreeGrafter"/>
</dbReference>
<evidence type="ECO:0000256" key="2">
    <source>
        <dbReference type="ARBA" id="ARBA00010596"/>
    </source>
</evidence>
<evidence type="ECO:0000256" key="7">
    <source>
        <dbReference type="SAM" id="Phobius"/>
    </source>
</evidence>
<dbReference type="GO" id="GO:0016020">
    <property type="term" value="C:membrane"/>
    <property type="evidence" value="ECO:0007669"/>
    <property type="project" value="UniProtKB-SubCell"/>
</dbReference>
<proteinExistence type="inferred from homology"/>
<dbReference type="Proteomes" id="UP001472866">
    <property type="component" value="Chromosome 02"/>
</dbReference>
<sequence length="230" mass="24806">MNGQPNWSDYGQQPPQGAAGQGNLNFVSTSFDPGRAQAQPSYNTNYNNNTATTSFDDEPPLLEELGIDITSIFKKTGAVFSFGSTADGTYDSDLSGPIVFILGLGFSHMLSGKVLFGLIIGWTIITSLGMSWLVNLLVGPGGDIGMYACCSILGYCLVPQIVLSLAYLVIGKSVALSVIAVFAILWSTRVASRFVTVRLKAKHIPVEEQRSLLAYPWLLVFSMFALLSLY</sequence>
<reference evidence="8 9" key="1">
    <citation type="submission" date="2024-03" db="EMBL/GenBank/DDBJ databases">
        <title>Complete genome sequence of the green alga Chloropicon roscoffensis RCC1871.</title>
        <authorList>
            <person name="Lemieux C."/>
            <person name="Pombert J.-F."/>
            <person name="Otis C."/>
            <person name="Turmel M."/>
        </authorList>
    </citation>
    <scope>NUCLEOTIDE SEQUENCE [LARGE SCALE GENOMIC DNA]</scope>
    <source>
        <strain evidence="8 9">RCC1871</strain>
    </source>
</reference>
<feature type="region of interest" description="Disordered" evidence="6">
    <location>
        <begin position="1"/>
        <end position="24"/>
    </location>
</feature>
<keyword evidence="4 7" id="KW-1133">Transmembrane helix</keyword>
<protein>
    <submittedName>
        <fullName evidence="8">Protein YIPF</fullName>
    </submittedName>
</protein>
<feature type="compositionally biased region" description="Polar residues" evidence="6">
    <location>
        <begin position="1"/>
        <end position="10"/>
    </location>
</feature>
<dbReference type="PANTHER" id="PTHR21236:SF2">
    <property type="entry name" value="PROTEIN YIPF"/>
    <property type="match status" value="1"/>
</dbReference>
<evidence type="ECO:0000256" key="3">
    <source>
        <dbReference type="ARBA" id="ARBA00022692"/>
    </source>
</evidence>
<dbReference type="PANTHER" id="PTHR21236">
    <property type="entry name" value="GOLGI MEMBRANE PROTEIN YIP1"/>
    <property type="match status" value="1"/>
</dbReference>
<dbReference type="AlphaFoldDB" id="A0AAX4P006"/>
<evidence type="ECO:0000313" key="9">
    <source>
        <dbReference type="Proteomes" id="UP001472866"/>
    </source>
</evidence>
<organism evidence="8 9">
    <name type="scientific">Chloropicon roscoffensis</name>
    <dbReference type="NCBI Taxonomy" id="1461544"/>
    <lineage>
        <taxon>Eukaryota</taxon>
        <taxon>Viridiplantae</taxon>
        <taxon>Chlorophyta</taxon>
        <taxon>Chloropicophyceae</taxon>
        <taxon>Chloropicales</taxon>
        <taxon>Chloropicaceae</taxon>
        <taxon>Chloropicon</taxon>
    </lineage>
</organism>
<gene>
    <name evidence="8" type="ORF">HKI87_02g12360</name>
</gene>
<feature type="compositionally biased region" description="Low complexity" evidence="6">
    <location>
        <begin position="11"/>
        <end position="22"/>
    </location>
</feature>
<name>A0AAX4P006_9CHLO</name>